<sequence length="358" mass="40006">MKRNWKLAAILGLAIALLPSPAWANAFTPAISTMLVHLFIGNVLIGYVEGILLAKWFRIPRGPTTAILVLANYASAWAGSLLLTNRLSGMANVTFENAYLWVCLFIALAFLLTLLVEYPFFWFLLRKREKAVRQSLKATFVIHCISYALLLVWYGLNSPVSLVTQLDVVAAEQLQPPEEYVLYYITTDGTQVIRSDLEGKNPEVVKDLMATERNETLLVCPNQEGQFDLAISTRRDNQVVLSDIAPAVPTAKFFNPNHCISNYVGQAPKLTDNTDWDYQTKLLGIGGITGENEKENLSFNFAFETPFLSWRVSHATHLDGDFVVFELGGDRICILQPQEQKIALITRGQSPIVVKPKL</sequence>
<dbReference type="EMBL" id="JADEXN010000092">
    <property type="protein sequence ID" value="MBE9040527.1"/>
    <property type="molecule type" value="Genomic_DNA"/>
</dbReference>
<dbReference type="Proteomes" id="UP000621799">
    <property type="component" value="Unassembled WGS sequence"/>
</dbReference>
<dbReference type="RefSeq" id="WP_264320772.1">
    <property type="nucleotide sequence ID" value="NZ_JADEXN010000092.1"/>
</dbReference>
<keyword evidence="4" id="KW-1185">Reference proteome</keyword>
<feature type="signal peptide" evidence="2">
    <location>
        <begin position="1"/>
        <end position="24"/>
    </location>
</feature>
<feature type="transmembrane region" description="Helical" evidence="1">
    <location>
        <begin position="99"/>
        <end position="124"/>
    </location>
</feature>
<accession>A0A928VUL6</accession>
<evidence type="ECO:0000313" key="4">
    <source>
        <dbReference type="Proteomes" id="UP000621799"/>
    </source>
</evidence>
<keyword evidence="2" id="KW-0732">Signal</keyword>
<feature type="transmembrane region" description="Helical" evidence="1">
    <location>
        <begin position="34"/>
        <end position="54"/>
    </location>
</feature>
<keyword evidence="1" id="KW-0472">Membrane</keyword>
<organism evidence="3 4">
    <name type="scientific">Zarconia navalis LEGE 11467</name>
    <dbReference type="NCBI Taxonomy" id="1828826"/>
    <lineage>
        <taxon>Bacteria</taxon>
        <taxon>Bacillati</taxon>
        <taxon>Cyanobacteriota</taxon>
        <taxon>Cyanophyceae</taxon>
        <taxon>Oscillatoriophycideae</taxon>
        <taxon>Oscillatoriales</taxon>
        <taxon>Oscillatoriales incertae sedis</taxon>
        <taxon>Zarconia</taxon>
        <taxon>Zarconia navalis</taxon>
    </lineage>
</organism>
<reference evidence="3" key="1">
    <citation type="submission" date="2020-10" db="EMBL/GenBank/DDBJ databases">
        <authorList>
            <person name="Castelo-Branco R."/>
            <person name="Eusebio N."/>
            <person name="Adriana R."/>
            <person name="Vieira A."/>
            <person name="Brugerolle De Fraissinette N."/>
            <person name="Rezende De Castro R."/>
            <person name="Schneider M.P."/>
            <person name="Vasconcelos V."/>
            <person name="Leao P.N."/>
        </authorList>
    </citation>
    <scope>NUCLEOTIDE SEQUENCE</scope>
    <source>
        <strain evidence="3">LEGE 11467</strain>
    </source>
</reference>
<gene>
    <name evidence="3" type="ORF">IQ235_06965</name>
</gene>
<feature type="transmembrane region" description="Helical" evidence="1">
    <location>
        <begin position="136"/>
        <end position="156"/>
    </location>
</feature>
<feature type="chain" id="PRO_5037918283" evidence="2">
    <location>
        <begin position="25"/>
        <end position="358"/>
    </location>
</feature>
<keyword evidence="1" id="KW-0812">Transmembrane</keyword>
<evidence type="ECO:0000256" key="1">
    <source>
        <dbReference type="SAM" id="Phobius"/>
    </source>
</evidence>
<keyword evidence="1" id="KW-1133">Transmembrane helix</keyword>
<proteinExistence type="predicted"/>
<name>A0A928VUL6_9CYAN</name>
<evidence type="ECO:0000313" key="3">
    <source>
        <dbReference type="EMBL" id="MBE9040527.1"/>
    </source>
</evidence>
<dbReference type="AlphaFoldDB" id="A0A928VUL6"/>
<evidence type="ECO:0000256" key="2">
    <source>
        <dbReference type="SAM" id="SignalP"/>
    </source>
</evidence>
<feature type="transmembrane region" description="Helical" evidence="1">
    <location>
        <begin position="66"/>
        <end position="87"/>
    </location>
</feature>
<comment type="caution">
    <text evidence="3">The sequence shown here is derived from an EMBL/GenBank/DDBJ whole genome shotgun (WGS) entry which is preliminary data.</text>
</comment>
<protein>
    <submittedName>
        <fullName evidence="3">Uncharacterized protein</fullName>
    </submittedName>
</protein>